<dbReference type="Pfam" id="PF06181">
    <property type="entry name" value="Urate_ox_N"/>
    <property type="match status" value="1"/>
</dbReference>
<accession>A0A2U3L4B3</accession>
<feature type="transmembrane region" description="Helical" evidence="1">
    <location>
        <begin position="135"/>
        <end position="154"/>
    </location>
</feature>
<feature type="transmembrane region" description="Helical" evidence="1">
    <location>
        <begin position="222"/>
        <end position="244"/>
    </location>
</feature>
<name>A0A2U3L4B3_9BACT</name>
<protein>
    <recommendedName>
        <fullName evidence="2">Urate oxidase N-terminal domain-containing protein</fullName>
    </recommendedName>
</protein>
<dbReference type="AlphaFoldDB" id="A0A2U3L4B3"/>
<sequence>MHHFVVPAAYFVMPSVSGNEATQLILRWFHFLAGITWIGLLYFFNLINVPFMKQVDAAVKPKIFQNLTLPALNWFRWSALVTVFVGFWYWAQFFVGEDARRDNASPWSTIGFFLLLWIVVWFILFLLIKKWTPSGYVLGVITAILTYAAGWVFVHHTPVGGDDNHVLCIGIGGGFGIVMLFNVWGIIWPNNKKVIRGTLAGTPPPDAPALARQAFLASRTNFFLSVPMLFYMAASSHFSSTVIFGK</sequence>
<evidence type="ECO:0000259" key="2">
    <source>
        <dbReference type="Pfam" id="PF06181"/>
    </source>
</evidence>
<proteinExistence type="predicted"/>
<organism evidence="3 4">
    <name type="scientific">Candidatus Sulfotelmatobacter kueseliae</name>
    <dbReference type="NCBI Taxonomy" id="2042962"/>
    <lineage>
        <taxon>Bacteria</taxon>
        <taxon>Pseudomonadati</taxon>
        <taxon>Acidobacteriota</taxon>
        <taxon>Terriglobia</taxon>
        <taxon>Terriglobales</taxon>
        <taxon>Candidatus Korobacteraceae</taxon>
        <taxon>Candidatus Sulfotelmatobacter</taxon>
    </lineage>
</organism>
<feature type="transmembrane region" description="Helical" evidence="1">
    <location>
        <begin position="28"/>
        <end position="51"/>
    </location>
</feature>
<evidence type="ECO:0000256" key="1">
    <source>
        <dbReference type="SAM" id="Phobius"/>
    </source>
</evidence>
<evidence type="ECO:0000313" key="4">
    <source>
        <dbReference type="Proteomes" id="UP000238701"/>
    </source>
</evidence>
<evidence type="ECO:0000313" key="3">
    <source>
        <dbReference type="EMBL" id="SPF46754.1"/>
    </source>
</evidence>
<feature type="transmembrane region" description="Helical" evidence="1">
    <location>
        <begin position="166"/>
        <end position="187"/>
    </location>
</feature>
<gene>
    <name evidence="3" type="ORF">SBA1_680008</name>
</gene>
<reference evidence="4" key="1">
    <citation type="submission" date="2018-02" db="EMBL/GenBank/DDBJ databases">
        <authorList>
            <person name="Hausmann B."/>
        </authorList>
    </citation>
    <scope>NUCLEOTIDE SEQUENCE [LARGE SCALE GENOMIC DNA]</scope>
    <source>
        <strain evidence="4">Peat soil MAG SbA1</strain>
    </source>
</reference>
<keyword evidence="1" id="KW-0472">Membrane</keyword>
<dbReference type="Proteomes" id="UP000238701">
    <property type="component" value="Unassembled WGS sequence"/>
</dbReference>
<keyword evidence="1" id="KW-0812">Transmembrane</keyword>
<dbReference type="EMBL" id="OMOD01000164">
    <property type="protein sequence ID" value="SPF46754.1"/>
    <property type="molecule type" value="Genomic_DNA"/>
</dbReference>
<dbReference type="InterPro" id="IPR010389">
    <property type="entry name" value="Urate_ox_N"/>
</dbReference>
<feature type="transmembrane region" description="Helical" evidence="1">
    <location>
        <begin position="110"/>
        <end position="128"/>
    </location>
</feature>
<feature type="domain" description="Urate oxidase N-terminal" evidence="2">
    <location>
        <begin position="71"/>
        <end position="241"/>
    </location>
</feature>
<feature type="transmembrane region" description="Helical" evidence="1">
    <location>
        <begin position="71"/>
        <end position="90"/>
    </location>
</feature>
<keyword evidence="1" id="KW-1133">Transmembrane helix</keyword>